<organism evidence="6 7">
    <name type="scientific">Rouxiella chamberiensis</name>
    <dbReference type="NCBI Taxonomy" id="1513468"/>
    <lineage>
        <taxon>Bacteria</taxon>
        <taxon>Pseudomonadati</taxon>
        <taxon>Pseudomonadota</taxon>
        <taxon>Gammaproteobacteria</taxon>
        <taxon>Enterobacterales</taxon>
        <taxon>Yersiniaceae</taxon>
        <taxon>Rouxiella</taxon>
    </lineage>
</organism>
<proteinExistence type="inferred from homology"/>
<dbReference type="Pfam" id="PF00126">
    <property type="entry name" value="HTH_1"/>
    <property type="match status" value="1"/>
</dbReference>
<dbReference type="InterPro" id="IPR005119">
    <property type="entry name" value="LysR_subst-bd"/>
</dbReference>
<evidence type="ECO:0000256" key="3">
    <source>
        <dbReference type="ARBA" id="ARBA00023125"/>
    </source>
</evidence>
<keyword evidence="7" id="KW-1185">Reference proteome</keyword>
<dbReference type="Gene3D" id="3.40.190.290">
    <property type="match status" value="1"/>
</dbReference>
<dbReference type="InterPro" id="IPR036388">
    <property type="entry name" value="WH-like_DNA-bd_sf"/>
</dbReference>
<comment type="similarity">
    <text evidence="1">Belongs to the LysR transcriptional regulatory family.</text>
</comment>
<protein>
    <submittedName>
        <fullName evidence="6">LysR family transcriptional regulator</fullName>
    </submittedName>
</protein>
<dbReference type="PROSITE" id="PS50931">
    <property type="entry name" value="HTH_LYSR"/>
    <property type="match status" value="1"/>
</dbReference>
<name>A0ABY7HRJ7_9GAMM</name>
<gene>
    <name evidence="6" type="ORF">O1V66_01355</name>
</gene>
<dbReference type="InterPro" id="IPR036390">
    <property type="entry name" value="WH_DNA-bd_sf"/>
</dbReference>
<evidence type="ECO:0000313" key="6">
    <source>
        <dbReference type="EMBL" id="WAT01466.1"/>
    </source>
</evidence>
<dbReference type="PANTHER" id="PTHR30126:SF91">
    <property type="entry name" value="LYSR FAMILY TRANSCRIPTIONAL REGULATOR"/>
    <property type="match status" value="1"/>
</dbReference>
<reference evidence="6" key="1">
    <citation type="submission" date="2022-12" db="EMBL/GenBank/DDBJ databases">
        <title>Complete genome sequence of an Australian strain of Rouxiella badensis DAR84756 and resolution of the R. badensis DSM100043 and R. chamberiensis DSM28324 genomes.</title>
        <authorList>
            <person name="Paul S."/>
            <person name="Anderson P.J."/>
            <person name="Maynard G."/>
            <person name="Dyall-Smith M."/>
            <person name="Kudinha T."/>
        </authorList>
    </citation>
    <scope>NUCLEOTIDE SEQUENCE</scope>
    <source>
        <strain evidence="6">DSM 28324</strain>
    </source>
</reference>
<dbReference type="Gene3D" id="1.10.10.10">
    <property type="entry name" value="Winged helix-like DNA-binding domain superfamily/Winged helix DNA-binding domain"/>
    <property type="match status" value="1"/>
</dbReference>
<dbReference type="EMBL" id="CP114058">
    <property type="protein sequence ID" value="WAT01466.1"/>
    <property type="molecule type" value="Genomic_DNA"/>
</dbReference>
<feature type="domain" description="HTH lysR-type" evidence="5">
    <location>
        <begin position="1"/>
        <end position="60"/>
    </location>
</feature>
<dbReference type="PANTHER" id="PTHR30126">
    <property type="entry name" value="HTH-TYPE TRANSCRIPTIONAL REGULATOR"/>
    <property type="match status" value="1"/>
</dbReference>
<evidence type="ECO:0000313" key="7">
    <source>
        <dbReference type="Proteomes" id="UP001164712"/>
    </source>
</evidence>
<accession>A0ABY7HRJ7</accession>
<evidence type="ECO:0000256" key="4">
    <source>
        <dbReference type="ARBA" id="ARBA00023163"/>
    </source>
</evidence>
<dbReference type="RefSeq" id="WP_045047501.1">
    <property type="nucleotide sequence ID" value="NZ_CP114058.1"/>
</dbReference>
<dbReference type="InterPro" id="IPR000847">
    <property type="entry name" value="LysR_HTH_N"/>
</dbReference>
<dbReference type="SUPFAM" id="SSF46785">
    <property type="entry name" value="Winged helix' DNA-binding domain"/>
    <property type="match status" value="1"/>
</dbReference>
<evidence type="ECO:0000256" key="2">
    <source>
        <dbReference type="ARBA" id="ARBA00023015"/>
    </source>
</evidence>
<sequence length="291" mass="32869">MRYSPEALVAFVETAASGSFSAAARKLHKSQSTISTAVANLEIDLGIVLFNREGKQPRLTPEGQRVLTHVQAILAASEQLDELAVRLSTQTEPRLTFVLSDTYQPTHYETMLGRFEQLYPDIEFECLIAEDHDVIDLLQTGRAHIGMLEVQENYPPDIGYARLPDQTEMALFVAKKHPLAQVQNLRREDLSTYRQLCLQTYGRKEKPQAQGQTWSAPSYLMLLEMAEQGFGWSILPRWLVAQFGHHKLLELSLPGWPKLISIDAVWCKSNQPGPAGRWFIDSLLDPLRLKG</sequence>
<dbReference type="Proteomes" id="UP001164712">
    <property type="component" value="Chromosome"/>
</dbReference>
<keyword evidence="4" id="KW-0804">Transcription</keyword>
<keyword evidence="2" id="KW-0805">Transcription regulation</keyword>
<dbReference type="PRINTS" id="PR00039">
    <property type="entry name" value="HTHLYSR"/>
</dbReference>
<dbReference type="CDD" id="cd05466">
    <property type="entry name" value="PBP2_LTTR_substrate"/>
    <property type="match status" value="1"/>
</dbReference>
<evidence type="ECO:0000259" key="5">
    <source>
        <dbReference type="PROSITE" id="PS50931"/>
    </source>
</evidence>
<dbReference type="SUPFAM" id="SSF53850">
    <property type="entry name" value="Periplasmic binding protein-like II"/>
    <property type="match status" value="1"/>
</dbReference>
<evidence type="ECO:0000256" key="1">
    <source>
        <dbReference type="ARBA" id="ARBA00009437"/>
    </source>
</evidence>
<keyword evidence="3" id="KW-0238">DNA-binding</keyword>
<dbReference type="Pfam" id="PF03466">
    <property type="entry name" value="LysR_substrate"/>
    <property type="match status" value="1"/>
</dbReference>